<reference evidence="1" key="1">
    <citation type="journal article" date="2023" name="Mol. Phylogenet. Evol.">
        <title>Genome-scale phylogeny and comparative genomics of the fungal order Sordariales.</title>
        <authorList>
            <person name="Hensen N."/>
            <person name="Bonometti L."/>
            <person name="Westerberg I."/>
            <person name="Brannstrom I.O."/>
            <person name="Guillou S."/>
            <person name="Cros-Aarteil S."/>
            <person name="Calhoun S."/>
            <person name="Haridas S."/>
            <person name="Kuo A."/>
            <person name="Mondo S."/>
            <person name="Pangilinan J."/>
            <person name="Riley R."/>
            <person name="LaButti K."/>
            <person name="Andreopoulos B."/>
            <person name="Lipzen A."/>
            <person name="Chen C."/>
            <person name="Yan M."/>
            <person name="Daum C."/>
            <person name="Ng V."/>
            <person name="Clum A."/>
            <person name="Steindorff A."/>
            <person name="Ohm R.A."/>
            <person name="Martin F."/>
            <person name="Silar P."/>
            <person name="Natvig D.O."/>
            <person name="Lalanne C."/>
            <person name="Gautier V."/>
            <person name="Ament-Velasquez S.L."/>
            <person name="Kruys A."/>
            <person name="Hutchinson M.I."/>
            <person name="Powell A.J."/>
            <person name="Barry K."/>
            <person name="Miller A.N."/>
            <person name="Grigoriev I.V."/>
            <person name="Debuchy R."/>
            <person name="Gladieux P."/>
            <person name="Hiltunen Thoren M."/>
            <person name="Johannesson H."/>
        </authorList>
    </citation>
    <scope>NUCLEOTIDE SEQUENCE</scope>
    <source>
        <strain evidence="1">CBS 958.72</strain>
    </source>
</reference>
<accession>A0AAE0K667</accession>
<dbReference type="AlphaFoldDB" id="A0AAE0K667"/>
<dbReference type="EMBL" id="JAULSN010000005">
    <property type="protein sequence ID" value="KAK3370839.1"/>
    <property type="molecule type" value="Genomic_DNA"/>
</dbReference>
<name>A0AAE0K667_9PEZI</name>
<gene>
    <name evidence="1" type="ORF">B0T24DRAFT_679988</name>
</gene>
<comment type="caution">
    <text evidence="1">The sequence shown here is derived from an EMBL/GenBank/DDBJ whole genome shotgun (WGS) entry which is preliminary data.</text>
</comment>
<sequence length="61" mass="7118">MLMAVRHPETGEDVLVMSIKFIHRKGADNKPKPAVFFFTRTRRLIVAALNHCVMWPKVKFH</sequence>
<protein>
    <submittedName>
        <fullName evidence="1">Uncharacterized protein</fullName>
    </submittedName>
</protein>
<evidence type="ECO:0000313" key="2">
    <source>
        <dbReference type="Proteomes" id="UP001287356"/>
    </source>
</evidence>
<proteinExistence type="predicted"/>
<evidence type="ECO:0000313" key="1">
    <source>
        <dbReference type="EMBL" id="KAK3370839.1"/>
    </source>
</evidence>
<dbReference type="Proteomes" id="UP001287356">
    <property type="component" value="Unassembled WGS sequence"/>
</dbReference>
<reference evidence="1" key="2">
    <citation type="submission" date="2023-06" db="EMBL/GenBank/DDBJ databases">
        <authorList>
            <consortium name="Lawrence Berkeley National Laboratory"/>
            <person name="Haridas S."/>
            <person name="Hensen N."/>
            <person name="Bonometti L."/>
            <person name="Westerberg I."/>
            <person name="Brannstrom I.O."/>
            <person name="Guillou S."/>
            <person name="Cros-Aarteil S."/>
            <person name="Calhoun S."/>
            <person name="Kuo A."/>
            <person name="Mondo S."/>
            <person name="Pangilinan J."/>
            <person name="Riley R."/>
            <person name="Labutti K."/>
            <person name="Andreopoulos B."/>
            <person name="Lipzen A."/>
            <person name="Chen C."/>
            <person name="Yanf M."/>
            <person name="Daum C."/>
            <person name="Ng V."/>
            <person name="Clum A."/>
            <person name="Steindorff A."/>
            <person name="Ohm R."/>
            <person name="Martin F."/>
            <person name="Silar P."/>
            <person name="Natvig D."/>
            <person name="Lalanne C."/>
            <person name="Gautier V."/>
            <person name="Ament-Velasquez S.L."/>
            <person name="Kruys A."/>
            <person name="Hutchinson M.I."/>
            <person name="Powell A.J."/>
            <person name="Barry K."/>
            <person name="Miller A.N."/>
            <person name="Grigoriev I.V."/>
            <person name="Debuchy R."/>
            <person name="Gladieux P."/>
            <person name="Thoren M.H."/>
            <person name="Johannesson H."/>
        </authorList>
    </citation>
    <scope>NUCLEOTIDE SEQUENCE</scope>
    <source>
        <strain evidence="1">CBS 958.72</strain>
    </source>
</reference>
<organism evidence="1 2">
    <name type="scientific">Lasiosphaeria ovina</name>
    <dbReference type="NCBI Taxonomy" id="92902"/>
    <lineage>
        <taxon>Eukaryota</taxon>
        <taxon>Fungi</taxon>
        <taxon>Dikarya</taxon>
        <taxon>Ascomycota</taxon>
        <taxon>Pezizomycotina</taxon>
        <taxon>Sordariomycetes</taxon>
        <taxon>Sordariomycetidae</taxon>
        <taxon>Sordariales</taxon>
        <taxon>Lasiosphaeriaceae</taxon>
        <taxon>Lasiosphaeria</taxon>
    </lineage>
</organism>
<keyword evidence="2" id="KW-1185">Reference proteome</keyword>